<sequence>MYTTPSKRVINKTTTICPACGTQLLAVRRALSSSPTLWAKRERTPKHVKQAKVKPSGLLSRLGAPEPTDIRRRLREKPVYIAPELVTGLQKLGFSSIPAVVDVLRHLNYEVVRLLPTIVIQAITTQQRFTQIAEQELDSGEAALMRDPKVVRKAFHLLGRNYFLQQNRQGQEGLNALRAAFLAGEVDAGVEAAAAEVMVNTSRVELGASSMSGPLLSALLFDFVKKRALARADWRAMTLYLKEMSRVPGTEASARDNYKLARELFDMLEPSKELALENTQYLRRFEPPWKILYQAAVAYLAHVPKGSAEHDEVQADIETALRDGIHKYSDPGAVAPALRQQHVVPWHSAEWVDLASQAAAAGVQDAAFDLAMYHLRKAGWRPRKEGTTPTDWTGIEWLAVSAALSAPDVQKMVQSRYLGLAHLLREHGYLADGYAWMKFAKQNAAEAGLDPDKEWENFIHDFELAWEKAEKDNEMNKYIQHSDKFFAPYLDERDK</sequence>
<reference evidence="1 2" key="1">
    <citation type="submission" date="2015-01" db="EMBL/GenBank/DDBJ databases">
        <title>The Genome Sequence of Capronia semiimmersa CBS27337.</title>
        <authorList>
            <consortium name="The Broad Institute Genomics Platform"/>
            <person name="Cuomo C."/>
            <person name="de Hoog S."/>
            <person name="Gorbushina A."/>
            <person name="Stielow B."/>
            <person name="Teixiera M."/>
            <person name="Abouelleil A."/>
            <person name="Chapman S.B."/>
            <person name="Priest M."/>
            <person name="Young S.K."/>
            <person name="Wortman J."/>
            <person name="Nusbaum C."/>
            <person name="Birren B."/>
        </authorList>
    </citation>
    <scope>NUCLEOTIDE SEQUENCE [LARGE SCALE GENOMIC DNA]</scope>
    <source>
        <strain evidence="1 2">CBS 27337</strain>
    </source>
</reference>
<keyword evidence="2" id="KW-1185">Reference proteome</keyword>
<organism evidence="1 2">
    <name type="scientific">Phialophora macrospora</name>
    <dbReference type="NCBI Taxonomy" id="1851006"/>
    <lineage>
        <taxon>Eukaryota</taxon>
        <taxon>Fungi</taxon>
        <taxon>Dikarya</taxon>
        <taxon>Ascomycota</taxon>
        <taxon>Pezizomycotina</taxon>
        <taxon>Eurotiomycetes</taxon>
        <taxon>Chaetothyriomycetidae</taxon>
        <taxon>Chaetothyriales</taxon>
        <taxon>Herpotrichiellaceae</taxon>
        <taxon>Phialophora</taxon>
    </lineage>
</organism>
<dbReference type="AlphaFoldDB" id="A0A0D2G2N3"/>
<protein>
    <submittedName>
        <fullName evidence="1">Uncharacterized protein</fullName>
    </submittedName>
</protein>
<gene>
    <name evidence="1" type="ORF">PV04_01193</name>
</gene>
<proteinExistence type="predicted"/>
<evidence type="ECO:0000313" key="1">
    <source>
        <dbReference type="EMBL" id="KIW73045.1"/>
    </source>
</evidence>
<evidence type="ECO:0000313" key="2">
    <source>
        <dbReference type="Proteomes" id="UP000054266"/>
    </source>
</evidence>
<dbReference type="HOGENOM" id="CLU_046319_0_0_1"/>
<name>A0A0D2G2N3_9EURO</name>
<accession>A0A0D2G2N3</accession>
<dbReference type="Proteomes" id="UP000054266">
    <property type="component" value="Unassembled WGS sequence"/>
</dbReference>
<dbReference type="EMBL" id="KN846956">
    <property type="protein sequence ID" value="KIW73045.1"/>
    <property type="molecule type" value="Genomic_DNA"/>
</dbReference>